<organism evidence="3 4">
    <name type="scientific">Cerrena zonata</name>
    <dbReference type="NCBI Taxonomy" id="2478898"/>
    <lineage>
        <taxon>Eukaryota</taxon>
        <taxon>Fungi</taxon>
        <taxon>Dikarya</taxon>
        <taxon>Basidiomycota</taxon>
        <taxon>Agaricomycotina</taxon>
        <taxon>Agaricomycetes</taxon>
        <taxon>Polyporales</taxon>
        <taxon>Cerrenaceae</taxon>
        <taxon>Cerrena</taxon>
    </lineage>
</organism>
<feature type="transmembrane region" description="Helical" evidence="1">
    <location>
        <begin position="257"/>
        <end position="277"/>
    </location>
</feature>
<gene>
    <name evidence="3" type="ORF">QCA50_011824</name>
</gene>
<feature type="transmembrane region" description="Helical" evidence="1">
    <location>
        <begin position="141"/>
        <end position="164"/>
    </location>
</feature>
<evidence type="ECO:0000313" key="3">
    <source>
        <dbReference type="EMBL" id="KAK7684989.1"/>
    </source>
</evidence>
<evidence type="ECO:0000259" key="2">
    <source>
        <dbReference type="Pfam" id="PF20151"/>
    </source>
</evidence>
<proteinExistence type="predicted"/>
<protein>
    <recommendedName>
        <fullName evidence="2">DUF6533 domain-containing protein</fullName>
    </recommendedName>
</protein>
<feature type="transmembrane region" description="Helical" evidence="1">
    <location>
        <begin position="107"/>
        <end position="129"/>
    </location>
</feature>
<dbReference type="EMBL" id="JASBNA010000022">
    <property type="protein sequence ID" value="KAK7684989.1"/>
    <property type="molecule type" value="Genomic_DNA"/>
</dbReference>
<evidence type="ECO:0000313" key="4">
    <source>
        <dbReference type="Proteomes" id="UP001385951"/>
    </source>
</evidence>
<dbReference type="Pfam" id="PF20151">
    <property type="entry name" value="DUF6533"/>
    <property type="match status" value="1"/>
</dbReference>
<keyword evidence="1" id="KW-0472">Membrane</keyword>
<comment type="caution">
    <text evidence="3">The sequence shown here is derived from an EMBL/GenBank/DDBJ whole genome shotgun (WGS) entry which is preliminary data.</text>
</comment>
<dbReference type="InterPro" id="IPR045340">
    <property type="entry name" value="DUF6533"/>
</dbReference>
<dbReference type="Proteomes" id="UP001385951">
    <property type="component" value="Unassembled WGS sequence"/>
</dbReference>
<evidence type="ECO:0000256" key="1">
    <source>
        <dbReference type="SAM" id="Phobius"/>
    </source>
</evidence>
<feature type="transmembrane region" description="Helical" evidence="1">
    <location>
        <begin position="225"/>
        <end position="245"/>
    </location>
</feature>
<reference evidence="3 4" key="1">
    <citation type="submission" date="2022-09" db="EMBL/GenBank/DDBJ databases">
        <authorList>
            <person name="Palmer J.M."/>
        </authorList>
    </citation>
    <scope>NUCLEOTIDE SEQUENCE [LARGE SCALE GENOMIC DNA]</scope>
    <source>
        <strain evidence="3 4">DSM 7382</strain>
    </source>
</reference>
<feature type="domain" description="DUF6533" evidence="2">
    <location>
        <begin position="38"/>
        <end position="82"/>
    </location>
</feature>
<keyword evidence="4" id="KW-1185">Reference proteome</keyword>
<keyword evidence="1" id="KW-1133">Transmembrane helix</keyword>
<accession>A0AAW0FZW6</accession>
<feature type="transmembrane region" description="Helical" evidence="1">
    <location>
        <begin position="75"/>
        <end position="95"/>
    </location>
</feature>
<feature type="transmembrane region" description="Helical" evidence="1">
    <location>
        <begin position="34"/>
        <end position="54"/>
    </location>
</feature>
<keyword evidence="1" id="KW-0812">Transmembrane</keyword>
<feature type="transmembrane region" description="Helical" evidence="1">
    <location>
        <begin position="184"/>
        <end position="204"/>
    </location>
</feature>
<name>A0AAW0FZW6_9APHY</name>
<dbReference type="AlphaFoldDB" id="A0AAW0FZW6"/>
<sequence length="313" mass="35013">MYGYTYAARGGIRHIRTVDSKGFTDICTPPSMDLIISFALSAVMTLICEALVNLPEEAKYVWRRQGTWAKWAYFYLRYFPILLLCSTLAVTTSGITNLTYDMVTCQAIYGFMAFGMNSTIWIVDSLLIARVSTLYNLSRNVAYSLLTMLAIEFVTVIIACSLSIPKAGFSAGCFTTSMPRICIASWLSSVLSQIVLFVLTVMHYRHSYNAELAYGSTHAIIMRDGSWAFGVISLVNVGYTLMLHFSGFGPHGYGNIIFFWILVVFSTTGCHIQLNLYRGTAVIFAEEQSYPLNIDTGIYFAHSHTRISQETRS</sequence>